<dbReference type="STRING" id="1770053.SAMN05216551_11471"/>
<dbReference type="InterPro" id="IPR002142">
    <property type="entry name" value="Peptidase_S49"/>
</dbReference>
<dbReference type="Gene3D" id="6.20.330.10">
    <property type="match status" value="1"/>
</dbReference>
<feature type="domain" description="Peptidase S49" evidence="6">
    <location>
        <begin position="134"/>
        <end position="280"/>
    </location>
</feature>
<dbReference type="Pfam" id="PF01343">
    <property type="entry name" value="Peptidase_S49"/>
    <property type="match status" value="1"/>
</dbReference>
<evidence type="ECO:0000256" key="5">
    <source>
        <dbReference type="SAM" id="Phobius"/>
    </source>
</evidence>
<keyword evidence="5" id="KW-0472">Membrane</keyword>
<dbReference type="PANTHER" id="PTHR42987">
    <property type="entry name" value="PEPTIDASE S49"/>
    <property type="match status" value="1"/>
</dbReference>
<keyword evidence="5" id="KW-0812">Transmembrane</keyword>
<protein>
    <submittedName>
        <fullName evidence="7">Protease-4</fullName>
    </submittedName>
</protein>
<keyword evidence="3" id="KW-0378">Hydrolase</keyword>
<evidence type="ECO:0000259" key="6">
    <source>
        <dbReference type="Pfam" id="PF01343"/>
    </source>
</evidence>
<dbReference type="InterPro" id="IPR047272">
    <property type="entry name" value="S49_SppA_C"/>
</dbReference>
<evidence type="ECO:0000256" key="2">
    <source>
        <dbReference type="ARBA" id="ARBA00022670"/>
    </source>
</evidence>
<dbReference type="GO" id="GO:0008236">
    <property type="term" value="F:serine-type peptidase activity"/>
    <property type="evidence" value="ECO:0007669"/>
    <property type="project" value="UniProtKB-KW"/>
</dbReference>
<dbReference type="SUPFAM" id="SSF52096">
    <property type="entry name" value="ClpP/crotonase"/>
    <property type="match status" value="1"/>
</dbReference>
<gene>
    <name evidence="7" type="ORF">SAMN05216551_11471</name>
</gene>
<dbReference type="RefSeq" id="WP_091912327.1">
    <property type="nucleotide sequence ID" value="NZ_FNLO01000014.1"/>
</dbReference>
<dbReference type="OrthoDB" id="9764363at2"/>
<comment type="similarity">
    <text evidence="1">Belongs to the peptidase S49 family.</text>
</comment>
<keyword evidence="4" id="KW-0720">Serine protease</keyword>
<dbReference type="Gene3D" id="3.90.226.10">
    <property type="entry name" value="2-enoyl-CoA Hydratase, Chain A, domain 1"/>
    <property type="match status" value="1"/>
</dbReference>
<organism evidence="7 8">
    <name type="scientific">Chitinasiproducens palmae</name>
    <dbReference type="NCBI Taxonomy" id="1770053"/>
    <lineage>
        <taxon>Bacteria</taxon>
        <taxon>Pseudomonadati</taxon>
        <taxon>Pseudomonadota</taxon>
        <taxon>Betaproteobacteria</taxon>
        <taxon>Burkholderiales</taxon>
        <taxon>Burkholderiaceae</taxon>
        <taxon>Chitinasiproducens</taxon>
    </lineage>
</organism>
<keyword evidence="5" id="KW-1133">Transmembrane helix</keyword>
<evidence type="ECO:0000313" key="8">
    <source>
        <dbReference type="Proteomes" id="UP000243719"/>
    </source>
</evidence>
<evidence type="ECO:0000256" key="1">
    <source>
        <dbReference type="ARBA" id="ARBA00008683"/>
    </source>
</evidence>
<dbReference type="PANTHER" id="PTHR42987:SF8">
    <property type="entry name" value="PROTEINASE"/>
    <property type="match status" value="1"/>
</dbReference>
<keyword evidence="8" id="KW-1185">Reference proteome</keyword>
<evidence type="ECO:0000256" key="3">
    <source>
        <dbReference type="ARBA" id="ARBA00022801"/>
    </source>
</evidence>
<dbReference type="GO" id="GO:0006508">
    <property type="term" value="P:proteolysis"/>
    <property type="evidence" value="ECO:0007669"/>
    <property type="project" value="UniProtKB-KW"/>
</dbReference>
<dbReference type="CDD" id="cd07023">
    <property type="entry name" value="S49_Sppa_N_C"/>
    <property type="match status" value="1"/>
</dbReference>
<dbReference type="Proteomes" id="UP000243719">
    <property type="component" value="Unassembled WGS sequence"/>
</dbReference>
<accession>A0A1H2PUQ9</accession>
<feature type="transmembrane region" description="Helical" evidence="5">
    <location>
        <begin position="38"/>
        <end position="61"/>
    </location>
</feature>
<proteinExistence type="inferred from homology"/>
<dbReference type="AlphaFoldDB" id="A0A1H2PUQ9"/>
<reference evidence="8" key="1">
    <citation type="submission" date="2016-09" db="EMBL/GenBank/DDBJ databases">
        <authorList>
            <person name="Varghese N."/>
            <person name="Submissions S."/>
        </authorList>
    </citation>
    <scope>NUCLEOTIDE SEQUENCE [LARGE SCALE GENOMIC DNA]</scope>
    <source>
        <strain evidence="8">JS23</strain>
    </source>
</reference>
<keyword evidence="2 7" id="KW-0645">Protease</keyword>
<name>A0A1H2PUQ9_9BURK</name>
<dbReference type="EMBL" id="FNLO01000014">
    <property type="protein sequence ID" value="SDV50973.1"/>
    <property type="molecule type" value="Genomic_DNA"/>
</dbReference>
<evidence type="ECO:0000256" key="4">
    <source>
        <dbReference type="ARBA" id="ARBA00022825"/>
    </source>
</evidence>
<evidence type="ECO:0000313" key="7">
    <source>
        <dbReference type="EMBL" id="SDV50973.1"/>
    </source>
</evidence>
<dbReference type="InterPro" id="IPR029045">
    <property type="entry name" value="ClpP/crotonase-like_dom_sf"/>
</dbReference>
<sequence>MSNLDYRPQGDARWERAALETIALAAIREQRAARRWRIFFRLVYLLIFLFVIGNLVFFSGWSETSSRHTALVKLTGEIADEKLANARDIGSALDKAFADSGSVGVVLEINSPGGSPVQSGILYKRIRDLRKQYPKKPLYVVIDDICASGGYYVAAAADRIYVDPASLIGSIGVIYNGFGFAGLMDRAGVERRVQTAGANKDFLDPFKPQSDAAKAHLQTMLDQIHAQFIAAVKAGRGARLKETPETFSGLVWTGEQGVAMGLADGYGSVESVARDVLKAKDIVEYEERGSLSERLNRRIGTTLGASLATAFADAAERLGLHGASADALR</sequence>